<name>A0A4V1RQW8_9ACTN</name>
<comment type="caution">
    <text evidence="1">The sequence shown here is derived from an EMBL/GenBank/DDBJ whole genome shotgun (WGS) entry which is preliminary data.</text>
</comment>
<dbReference type="Proteomes" id="UP000291101">
    <property type="component" value="Unassembled WGS sequence"/>
</dbReference>
<dbReference type="OrthoDB" id="4824831at2"/>
<proteinExistence type="predicted"/>
<accession>A0A4V1RQW8</accession>
<gene>
    <name evidence="1" type="ORF">EUA94_03115</name>
</gene>
<organism evidence="1 2">
    <name type="scientific">Nocardioides zhouii</name>
    <dbReference type="NCBI Taxonomy" id="1168729"/>
    <lineage>
        <taxon>Bacteria</taxon>
        <taxon>Bacillati</taxon>
        <taxon>Actinomycetota</taxon>
        <taxon>Actinomycetes</taxon>
        <taxon>Propionibacteriales</taxon>
        <taxon>Nocardioidaceae</taxon>
        <taxon>Nocardioides</taxon>
    </lineage>
</organism>
<keyword evidence="2" id="KW-1185">Reference proteome</keyword>
<dbReference type="Gene3D" id="1.10.10.10">
    <property type="entry name" value="Winged helix-like DNA-binding domain superfamily/Winged helix DNA-binding domain"/>
    <property type="match status" value="1"/>
</dbReference>
<protein>
    <submittedName>
        <fullName evidence="1">ANTAR domain-containing protein</fullName>
    </submittedName>
</protein>
<dbReference type="EMBL" id="SDWV01000002">
    <property type="protein sequence ID" value="RYC14307.1"/>
    <property type="molecule type" value="Genomic_DNA"/>
</dbReference>
<sequence length="220" mass="23217">MELLPQSKEALDEYVTPSVDDVEGLLRVIEGWAVRTVPECVALSVTMLDDDLTFTLVDTDAGADLTVAPGREDAGARSDDLHYLMDEGGWAEMARERAFAGIASTICLPVVEAGRAVLNIDLYASTAHAFHDRIDGLVAALGAWQAGAVTNADLGFDTLRRAQAAPARLREQRLVDVAIGLVAARVGVTTDDACGMLEQAAEEAGITEAQVAAVARVLLA</sequence>
<reference evidence="1 2" key="1">
    <citation type="submission" date="2019-01" db="EMBL/GenBank/DDBJ databases">
        <title>Novel species of Nocardioides.</title>
        <authorList>
            <person name="Liu Q."/>
            <person name="X Y.-H."/>
        </authorList>
    </citation>
    <scope>NUCLEOTIDE SEQUENCE [LARGE SCALE GENOMIC DNA]</scope>
    <source>
        <strain evidence="1 2">HLT2-9</strain>
    </source>
</reference>
<dbReference type="InterPro" id="IPR036388">
    <property type="entry name" value="WH-like_DNA-bd_sf"/>
</dbReference>
<dbReference type="AlphaFoldDB" id="A0A4V1RQW8"/>
<dbReference type="RefSeq" id="WP_129424558.1">
    <property type="nucleotide sequence ID" value="NZ_SDWV01000002.1"/>
</dbReference>
<evidence type="ECO:0000313" key="1">
    <source>
        <dbReference type="EMBL" id="RYC14307.1"/>
    </source>
</evidence>
<evidence type="ECO:0000313" key="2">
    <source>
        <dbReference type="Proteomes" id="UP000291101"/>
    </source>
</evidence>